<keyword evidence="3" id="KW-0325">Glycoprotein</keyword>
<proteinExistence type="predicted"/>
<dbReference type="SMART" id="SM00458">
    <property type="entry name" value="RICIN"/>
    <property type="match status" value="1"/>
</dbReference>
<feature type="domain" description="Ricin B lectin" evidence="6">
    <location>
        <begin position="462"/>
        <end position="587"/>
    </location>
</feature>
<dbReference type="InterPro" id="IPR000772">
    <property type="entry name" value="Ricin_B_lectin"/>
</dbReference>
<dbReference type="AlphaFoldDB" id="A0AAD3DE65"/>
<feature type="domain" description="LNR" evidence="5">
    <location>
        <begin position="254"/>
        <end position="285"/>
    </location>
</feature>
<dbReference type="SUPFAM" id="SSF50370">
    <property type="entry name" value="Ricin B-like lectins"/>
    <property type="match status" value="1"/>
</dbReference>
<evidence type="ECO:0000259" key="5">
    <source>
        <dbReference type="SMART" id="SM00004"/>
    </source>
</evidence>
<sequence length="752" mass="82925">MANLDHYDFFHLYDSWGDCNLSSQPTSSLTIEQLAAECDKRLDCAGFNFEGKFKRYIVSQQCHWDSWKNLCSITQCSPKLGLYVKKPHSFNLNFDYNQANCACRGNDCITDKKNENGKCDVSYPDCNADWTLIGDGRCNGKKTYNAACAFDGSDCDDLVASWPECPNHVYNAWRAMDGNCDIGDSNEAALFSLACGFDGGDCSSFNPKYDPANYVNCQTDEPQRIGDSICDVEYNTADCFWDGADCVIPDYPKCRVPDPTLIGNGVCDKGAYNSLDCGFDGGDCVTSSVNLVLDGHGETVPFTIEASNGNVLHLSMQENGNWCDDKSTTLALGTDYESNFGSFFLGKGGTIRSMYCPDLALAIDRSTCSTLILETANEASTSQSWKIKTIENNASSFGWMKASIVNPIACGTEKAITLNSVNNRLDVSATQTESMDNKSQSFTFKPISQFSNVGTSGSKVKFSPMVRFHNDHCLTNDLNAMTVRLQKCQQNQNQHFQIHNGKIMSEDGKFCLGSTAFDSVNLSKCVDGNLSQRWELDNEDGYIENVYMSQYLALSSCDIADDISLKLVDPSNIGSSFCEEGFRWRAYTPCETTSGALGRKCNKFNHVYPECKTLWPEWVADGQCDEELNNVGCDNDGGDCNQMSEVNHCLVQNNCGSFESCVTMSSRFPECKRSDICSIGNSICDDDLNNYECGYDGGDCNVTGIVSAAVGTVVGFTIAGLAYIYYRKQRNKKEAALRAKRSSSRKRKSRTK</sequence>
<evidence type="ECO:0008006" key="9">
    <source>
        <dbReference type="Google" id="ProtNLM"/>
    </source>
</evidence>
<accession>A0AAD3DE65</accession>
<keyword evidence="2" id="KW-1015">Disulfide bond</keyword>
<dbReference type="Proteomes" id="UP001054902">
    <property type="component" value="Unassembled WGS sequence"/>
</dbReference>
<comment type="caution">
    <text evidence="7">The sequence shown here is derived from an EMBL/GenBank/DDBJ whole genome shotgun (WGS) entry which is preliminary data.</text>
</comment>
<keyword evidence="4" id="KW-0472">Membrane</keyword>
<dbReference type="EMBL" id="BLLK01000074">
    <property type="protein sequence ID" value="GFH61345.1"/>
    <property type="molecule type" value="Genomic_DNA"/>
</dbReference>
<evidence type="ECO:0000313" key="8">
    <source>
        <dbReference type="Proteomes" id="UP001054902"/>
    </source>
</evidence>
<protein>
    <recommendedName>
        <fullName evidence="9">LNR domain-containing protein</fullName>
    </recommendedName>
</protein>
<name>A0AAD3DE65_9STRA</name>
<feature type="domain" description="LNR" evidence="5">
    <location>
        <begin position="210"/>
        <end position="247"/>
    </location>
</feature>
<evidence type="ECO:0000256" key="3">
    <source>
        <dbReference type="ARBA" id="ARBA00023180"/>
    </source>
</evidence>
<evidence type="ECO:0000256" key="1">
    <source>
        <dbReference type="ARBA" id="ARBA00022737"/>
    </source>
</evidence>
<feature type="domain" description="LNR" evidence="5">
    <location>
        <begin position="670"/>
        <end position="701"/>
    </location>
</feature>
<evidence type="ECO:0000256" key="4">
    <source>
        <dbReference type="SAM" id="Phobius"/>
    </source>
</evidence>
<keyword evidence="4" id="KW-0812">Transmembrane</keyword>
<reference evidence="7 8" key="1">
    <citation type="journal article" date="2021" name="Sci. Rep.">
        <title>The genome of the diatom Chaetoceros tenuissimus carries an ancient integrated fragment of an extant virus.</title>
        <authorList>
            <person name="Hongo Y."/>
            <person name="Kimura K."/>
            <person name="Takaki Y."/>
            <person name="Yoshida Y."/>
            <person name="Baba S."/>
            <person name="Kobayashi G."/>
            <person name="Nagasaki K."/>
            <person name="Hano T."/>
            <person name="Tomaru Y."/>
        </authorList>
    </citation>
    <scope>NUCLEOTIDE SEQUENCE [LARGE SCALE GENOMIC DNA]</scope>
    <source>
        <strain evidence="7 8">NIES-3715</strain>
    </source>
</reference>
<organism evidence="7 8">
    <name type="scientific">Chaetoceros tenuissimus</name>
    <dbReference type="NCBI Taxonomy" id="426638"/>
    <lineage>
        <taxon>Eukaryota</taxon>
        <taxon>Sar</taxon>
        <taxon>Stramenopiles</taxon>
        <taxon>Ochrophyta</taxon>
        <taxon>Bacillariophyta</taxon>
        <taxon>Coscinodiscophyceae</taxon>
        <taxon>Chaetocerotophycidae</taxon>
        <taxon>Chaetocerotales</taxon>
        <taxon>Chaetocerotaceae</taxon>
        <taxon>Chaetoceros</taxon>
    </lineage>
</organism>
<dbReference type="SMART" id="SM00004">
    <property type="entry name" value="NL"/>
    <property type="match status" value="4"/>
</dbReference>
<dbReference type="PROSITE" id="PS50231">
    <property type="entry name" value="RICIN_B_LECTIN"/>
    <property type="match status" value="1"/>
</dbReference>
<keyword evidence="8" id="KW-1185">Reference proteome</keyword>
<evidence type="ECO:0000259" key="6">
    <source>
        <dbReference type="SMART" id="SM00458"/>
    </source>
</evidence>
<keyword evidence="1" id="KW-0677">Repeat</keyword>
<evidence type="ECO:0000313" key="7">
    <source>
        <dbReference type="EMBL" id="GFH61345.1"/>
    </source>
</evidence>
<dbReference type="InterPro" id="IPR035992">
    <property type="entry name" value="Ricin_B-like_lectins"/>
</dbReference>
<dbReference type="InterPro" id="IPR000800">
    <property type="entry name" value="Notch_dom"/>
</dbReference>
<dbReference type="Gene3D" id="2.80.10.50">
    <property type="match status" value="1"/>
</dbReference>
<dbReference type="Pfam" id="PF00066">
    <property type="entry name" value="Notch"/>
    <property type="match status" value="1"/>
</dbReference>
<dbReference type="Gene3D" id="3.30.300.320">
    <property type="match status" value="2"/>
</dbReference>
<gene>
    <name evidence="7" type="ORF">CTEN210_17821</name>
</gene>
<evidence type="ECO:0000256" key="2">
    <source>
        <dbReference type="ARBA" id="ARBA00023157"/>
    </source>
</evidence>
<keyword evidence="4" id="KW-1133">Transmembrane helix</keyword>
<feature type="transmembrane region" description="Helical" evidence="4">
    <location>
        <begin position="705"/>
        <end position="726"/>
    </location>
</feature>
<dbReference type="PRINTS" id="PR01452">
    <property type="entry name" value="LNOTCHREPEAT"/>
</dbReference>
<feature type="domain" description="LNR" evidence="5">
    <location>
        <begin position="158"/>
        <end position="203"/>
    </location>
</feature>
<dbReference type="Gene3D" id="4.10.470.20">
    <property type="match status" value="1"/>
</dbReference>